<dbReference type="InParanoid" id="A2EXH4"/>
<dbReference type="KEGG" id="tva:4760504"/>
<evidence type="ECO:0000313" key="2">
    <source>
        <dbReference type="Proteomes" id="UP000001542"/>
    </source>
</evidence>
<dbReference type="RefSeq" id="XP_001314887.1">
    <property type="nucleotide sequence ID" value="XM_001314852.1"/>
</dbReference>
<reference evidence="1" key="1">
    <citation type="submission" date="2006-10" db="EMBL/GenBank/DDBJ databases">
        <authorList>
            <person name="Amadeo P."/>
            <person name="Zhao Q."/>
            <person name="Wortman J."/>
            <person name="Fraser-Liggett C."/>
            <person name="Carlton J."/>
        </authorList>
    </citation>
    <scope>NUCLEOTIDE SEQUENCE</scope>
    <source>
        <strain evidence="1">G3</strain>
    </source>
</reference>
<name>A2EXH4_TRIV3</name>
<evidence type="ECO:0000313" key="1">
    <source>
        <dbReference type="EMBL" id="EAY02664.1"/>
    </source>
</evidence>
<sequence length="324" mass="36574">MNVLLAKLHAAGSLWNQFMDDESYNEYNNSYPLVSTSNSNFFVSNIKIEDIQSSGISIQPSLSANLVVSSSTFMKSKLTNSMIFFSKGNCALFNVKISENQFTKEMEGCLTHIVVNQKSQPSFNLNFLIDCSISQNNLERSSNGLSSCYHIGGNQSFKYSNITNNYNSYESGYELQKTSSSEVKFCQIVQCISAYDIVSHQNGRYAVKFCNILKNVVNSSYSQGVFVSQFNEVETEFYSCSFIENEGPYLFYIFNSGRIEVIGCTLYGLSSVNSDKLDNFSIISPRFCNETFEFITVLSIHSTPTPNEAEKPVDEGLFKKFWRF</sequence>
<reference evidence="1" key="2">
    <citation type="journal article" date="2007" name="Science">
        <title>Draft genome sequence of the sexually transmitted pathogen Trichomonas vaginalis.</title>
        <authorList>
            <person name="Carlton J.M."/>
            <person name="Hirt R.P."/>
            <person name="Silva J.C."/>
            <person name="Delcher A.L."/>
            <person name="Schatz M."/>
            <person name="Zhao Q."/>
            <person name="Wortman J.R."/>
            <person name="Bidwell S.L."/>
            <person name="Alsmark U.C.M."/>
            <person name="Besteiro S."/>
            <person name="Sicheritz-Ponten T."/>
            <person name="Noel C.J."/>
            <person name="Dacks J.B."/>
            <person name="Foster P.G."/>
            <person name="Simillion C."/>
            <person name="Van de Peer Y."/>
            <person name="Miranda-Saavedra D."/>
            <person name="Barton G.J."/>
            <person name="Westrop G.D."/>
            <person name="Mueller S."/>
            <person name="Dessi D."/>
            <person name="Fiori P.L."/>
            <person name="Ren Q."/>
            <person name="Paulsen I."/>
            <person name="Zhang H."/>
            <person name="Bastida-Corcuera F.D."/>
            <person name="Simoes-Barbosa A."/>
            <person name="Brown M.T."/>
            <person name="Hayes R.D."/>
            <person name="Mukherjee M."/>
            <person name="Okumura C.Y."/>
            <person name="Schneider R."/>
            <person name="Smith A.J."/>
            <person name="Vanacova S."/>
            <person name="Villalvazo M."/>
            <person name="Haas B.J."/>
            <person name="Pertea M."/>
            <person name="Feldblyum T.V."/>
            <person name="Utterback T.R."/>
            <person name="Shu C.L."/>
            <person name="Osoegawa K."/>
            <person name="de Jong P.J."/>
            <person name="Hrdy I."/>
            <person name="Horvathova L."/>
            <person name="Zubacova Z."/>
            <person name="Dolezal P."/>
            <person name="Malik S.B."/>
            <person name="Logsdon J.M. Jr."/>
            <person name="Henze K."/>
            <person name="Gupta A."/>
            <person name="Wang C.C."/>
            <person name="Dunne R.L."/>
            <person name="Upcroft J.A."/>
            <person name="Upcroft P."/>
            <person name="White O."/>
            <person name="Salzberg S.L."/>
            <person name="Tang P."/>
            <person name="Chiu C.-H."/>
            <person name="Lee Y.-S."/>
            <person name="Embley T.M."/>
            <person name="Coombs G.H."/>
            <person name="Mottram J.C."/>
            <person name="Tachezy J."/>
            <person name="Fraser-Liggett C.M."/>
            <person name="Johnson P.J."/>
        </authorList>
    </citation>
    <scope>NUCLEOTIDE SEQUENCE [LARGE SCALE GENOMIC DNA]</scope>
    <source>
        <strain evidence="1">G3</strain>
    </source>
</reference>
<accession>A2EXH4</accession>
<gene>
    <name evidence="1" type="ORF">TVAG_253150</name>
</gene>
<dbReference type="EMBL" id="DS113529">
    <property type="protein sequence ID" value="EAY02664.1"/>
    <property type="molecule type" value="Genomic_DNA"/>
</dbReference>
<keyword evidence="2" id="KW-1185">Reference proteome</keyword>
<dbReference type="VEuPathDB" id="TrichDB:TVAG_253150"/>
<dbReference type="Proteomes" id="UP000001542">
    <property type="component" value="Unassembled WGS sequence"/>
</dbReference>
<proteinExistence type="predicted"/>
<organism evidence="1 2">
    <name type="scientific">Trichomonas vaginalis (strain ATCC PRA-98 / G3)</name>
    <dbReference type="NCBI Taxonomy" id="412133"/>
    <lineage>
        <taxon>Eukaryota</taxon>
        <taxon>Metamonada</taxon>
        <taxon>Parabasalia</taxon>
        <taxon>Trichomonadida</taxon>
        <taxon>Trichomonadidae</taxon>
        <taxon>Trichomonas</taxon>
    </lineage>
</organism>
<dbReference type="AlphaFoldDB" id="A2EXH4"/>
<dbReference type="VEuPathDB" id="TrichDB:TVAGG3_0193570"/>
<protein>
    <submittedName>
        <fullName evidence="1">Uncharacterized protein</fullName>
    </submittedName>
</protein>